<comment type="similarity">
    <text evidence="1">Belongs to the 'GDXG' lipolytic enzyme family.</text>
</comment>
<dbReference type="AlphaFoldDB" id="A0ABC8L7C1"/>
<dbReference type="Proteomes" id="UP001642260">
    <property type="component" value="Unassembled WGS sequence"/>
</dbReference>
<proteinExistence type="inferred from homology"/>
<dbReference type="InterPro" id="IPR029058">
    <property type="entry name" value="AB_hydrolase_fold"/>
</dbReference>
<dbReference type="PANTHER" id="PTHR23024:SF546">
    <property type="entry name" value="CARBOXYLESTERASE 120-RELATED"/>
    <property type="match status" value="1"/>
</dbReference>
<protein>
    <recommendedName>
        <fullName evidence="2">Alpha/beta hydrolase fold-3 domain-containing protein</fullName>
    </recommendedName>
</protein>
<organism evidence="3 4">
    <name type="scientific">Eruca vesicaria subsp. sativa</name>
    <name type="common">Garden rocket</name>
    <name type="synonym">Eruca sativa</name>
    <dbReference type="NCBI Taxonomy" id="29727"/>
    <lineage>
        <taxon>Eukaryota</taxon>
        <taxon>Viridiplantae</taxon>
        <taxon>Streptophyta</taxon>
        <taxon>Embryophyta</taxon>
        <taxon>Tracheophyta</taxon>
        <taxon>Spermatophyta</taxon>
        <taxon>Magnoliopsida</taxon>
        <taxon>eudicotyledons</taxon>
        <taxon>Gunneridae</taxon>
        <taxon>Pentapetalae</taxon>
        <taxon>rosids</taxon>
        <taxon>malvids</taxon>
        <taxon>Brassicales</taxon>
        <taxon>Brassicaceae</taxon>
        <taxon>Brassiceae</taxon>
        <taxon>Eruca</taxon>
    </lineage>
</organism>
<feature type="domain" description="Alpha/beta hydrolase fold-3" evidence="2">
    <location>
        <begin position="50"/>
        <end position="256"/>
    </location>
</feature>
<evidence type="ECO:0000313" key="4">
    <source>
        <dbReference type="Proteomes" id="UP001642260"/>
    </source>
</evidence>
<dbReference type="Gene3D" id="3.40.50.1820">
    <property type="entry name" value="alpha/beta hydrolase"/>
    <property type="match status" value="1"/>
</dbReference>
<evidence type="ECO:0000313" key="3">
    <source>
        <dbReference type="EMBL" id="CAH8364231.1"/>
    </source>
</evidence>
<dbReference type="Pfam" id="PF07859">
    <property type="entry name" value="Abhydrolase_3"/>
    <property type="match status" value="1"/>
</dbReference>
<dbReference type="PANTHER" id="PTHR23024">
    <property type="entry name" value="ARYLACETAMIDE DEACETYLASE"/>
    <property type="match status" value="1"/>
</dbReference>
<gene>
    <name evidence="3" type="ORF">ERUC_LOCUS29987</name>
</gene>
<accession>A0ABC8L7C1</accession>
<dbReference type="EMBL" id="CAKOAT010382932">
    <property type="protein sequence ID" value="CAH8364231.1"/>
    <property type="molecule type" value="Genomic_DNA"/>
</dbReference>
<sequence>MSESFQASEIDAGLANITVKKTPHHTTRIRLYVPTTGQNGGVWSKKLPLVVYYHAGGFITQGIDLKPVHDSCNLMARELNVVVASASYRVAPEFRLPAAYEDGVDAVEWLSNSSEDDEWIKSYADLSNVLLVGTNSGGNVAYNVGVRLTFRNLTPLRIRGLILHEPFFGGEKRCESELRHVNGQAVRDFYWKLCLPEGASRDHKYSNPTVGDGPDDMEKIGGMRWKVIVTGEGGRALIDRQRDVAKLLKEKGVDVVERFTDDGDGNNAELGDHSRAQTLFASIRSLIHSCAP</sequence>
<dbReference type="InterPro" id="IPR013094">
    <property type="entry name" value="AB_hydrolase_3"/>
</dbReference>
<name>A0ABC8L7C1_ERUVS</name>
<evidence type="ECO:0000259" key="2">
    <source>
        <dbReference type="Pfam" id="PF07859"/>
    </source>
</evidence>
<reference evidence="3 4" key="1">
    <citation type="submission" date="2022-03" db="EMBL/GenBank/DDBJ databases">
        <authorList>
            <person name="Macdonald S."/>
            <person name="Ahmed S."/>
            <person name="Newling K."/>
        </authorList>
    </citation>
    <scope>NUCLEOTIDE SEQUENCE [LARGE SCALE GENOMIC DNA]</scope>
</reference>
<keyword evidence="4" id="KW-1185">Reference proteome</keyword>
<evidence type="ECO:0000256" key="1">
    <source>
        <dbReference type="ARBA" id="ARBA00010515"/>
    </source>
</evidence>
<comment type="caution">
    <text evidence="3">The sequence shown here is derived from an EMBL/GenBank/DDBJ whole genome shotgun (WGS) entry which is preliminary data.</text>
</comment>
<dbReference type="InterPro" id="IPR050466">
    <property type="entry name" value="Carboxylest/Gibb_receptor"/>
</dbReference>
<dbReference type="SUPFAM" id="SSF53474">
    <property type="entry name" value="alpha/beta-Hydrolases"/>
    <property type="match status" value="1"/>
</dbReference>